<comment type="caution">
    <text evidence="1">The sequence shown here is derived from an EMBL/GenBank/DDBJ whole genome shotgun (WGS) entry which is preliminary data.</text>
</comment>
<dbReference type="Proteomes" id="UP000707451">
    <property type="component" value="Unassembled WGS sequence"/>
</dbReference>
<evidence type="ECO:0008006" key="3">
    <source>
        <dbReference type="Google" id="ProtNLM"/>
    </source>
</evidence>
<dbReference type="EMBL" id="JAHRHY010000024">
    <property type="protein sequence ID" value="KAG9061469.1"/>
    <property type="molecule type" value="Genomic_DNA"/>
</dbReference>
<name>A0A9P7XK70_9FUNG</name>
<keyword evidence="2" id="KW-1185">Reference proteome</keyword>
<proteinExistence type="predicted"/>
<gene>
    <name evidence="1" type="ORF">KI688_007464</name>
</gene>
<organism evidence="1 2">
    <name type="scientific">Linnemannia hyalina</name>
    <dbReference type="NCBI Taxonomy" id="64524"/>
    <lineage>
        <taxon>Eukaryota</taxon>
        <taxon>Fungi</taxon>
        <taxon>Fungi incertae sedis</taxon>
        <taxon>Mucoromycota</taxon>
        <taxon>Mortierellomycotina</taxon>
        <taxon>Mortierellomycetes</taxon>
        <taxon>Mortierellales</taxon>
        <taxon>Mortierellaceae</taxon>
        <taxon>Linnemannia</taxon>
    </lineage>
</organism>
<protein>
    <recommendedName>
        <fullName evidence="3">F-box domain-containing protein</fullName>
    </recommendedName>
</protein>
<evidence type="ECO:0000313" key="1">
    <source>
        <dbReference type="EMBL" id="KAG9061469.1"/>
    </source>
</evidence>
<accession>A0A9P7XK70</accession>
<dbReference type="OrthoDB" id="10563863at2759"/>
<dbReference type="AlphaFoldDB" id="A0A9P7XK70"/>
<sequence length="204" mass="23403">MDPALDRFKNTNELVIIVTSFLEPQDILSFRLISRNVHAICQQFFYRAVHLNNRWPCDALQDLNMRLPFDITDEASGQLTSPDNVPYSDTEQFPTAVVMNCPSLVESLTLCIDPIRRGEIDPETQQQDLDGLMDTALTLLSWHERNRCSGGYRDNIIAQRPKVKNLRKPHVTLDAQGKMALAIVNYMPLNTLESFQSFRSYRDN</sequence>
<reference evidence="1" key="1">
    <citation type="submission" date="2021-06" db="EMBL/GenBank/DDBJ databases">
        <title>Genome Sequence of Mortierella hyaline Strain SCG-10, a Cold-Adapted, Nitrate-Reducing Fungus Isolated from Soil in Minnesota, USA.</title>
        <authorList>
            <person name="Aldossari N."/>
        </authorList>
    </citation>
    <scope>NUCLEOTIDE SEQUENCE</scope>
    <source>
        <strain evidence="1">SCG-10</strain>
    </source>
</reference>
<evidence type="ECO:0000313" key="2">
    <source>
        <dbReference type="Proteomes" id="UP000707451"/>
    </source>
</evidence>